<organism evidence="1 2">
    <name type="scientific">Chondromyces apiculatus DSM 436</name>
    <dbReference type="NCBI Taxonomy" id="1192034"/>
    <lineage>
        <taxon>Bacteria</taxon>
        <taxon>Pseudomonadati</taxon>
        <taxon>Myxococcota</taxon>
        <taxon>Polyangia</taxon>
        <taxon>Polyangiales</taxon>
        <taxon>Polyangiaceae</taxon>
        <taxon>Chondromyces</taxon>
    </lineage>
</organism>
<dbReference type="Pfam" id="PF12532">
    <property type="entry name" value="DUF3732"/>
    <property type="match status" value="1"/>
</dbReference>
<dbReference type="EMBL" id="ASRX01000144">
    <property type="protein sequence ID" value="EYF00026.1"/>
    <property type="molecule type" value="Genomic_DNA"/>
</dbReference>
<sequence length="110" mass="12044">MVGLHELFLSQKESPVPSLLVLDQPSQVYFPRTLAKDVKAGDDPALGDEDVAAVRKVFVTLAEATKASKGRLQILVLDHASKDVWGDVDVHLVEEWRDGKALVPKAWLAS</sequence>
<protein>
    <recommendedName>
        <fullName evidence="3">DUF3732 domain-containing protein</fullName>
    </recommendedName>
</protein>
<dbReference type="RefSeq" id="WP_052376935.1">
    <property type="nucleotide sequence ID" value="NZ_ASRX01000144.1"/>
</dbReference>
<dbReference type="OrthoDB" id="103556at2"/>
<reference evidence="1 2" key="1">
    <citation type="submission" date="2013-05" db="EMBL/GenBank/DDBJ databases">
        <title>Genome assembly of Chondromyces apiculatus DSM 436.</title>
        <authorList>
            <person name="Sharma G."/>
            <person name="Khatri I."/>
            <person name="Kaur C."/>
            <person name="Mayilraj S."/>
            <person name="Subramanian S."/>
        </authorList>
    </citation>
    <scope>NUCLEOTIDE SEQUENCE [LARGE SCALE GENOMIC DNA]</scope>
    <source>
        <strain evidence="1 2">DSM 436</strain>
    </source>
</reference>
<dbReference type="InterPro" id="IPR022205">
    <property type="entry name" value="DUF3732"/>
</dbReference>
<evidence type="ECO:0008006" key="3">
    <source>
        <dbReference type="Google" id="ProtNLM"/>
    </source>
</evidence>
<keyword evidence="2" id="KW-1185">Reference proteome</keyword>
<evidence type="ECO:0000313" key="2">
    <source>
        <dbReference type="Proteomes" id="UP000019678"/>
    </source>
</evidence>
<comment type="caution">
    <text evidence="1">The sequence shown here is derived from an EMBL/GenBank/DDBJ whole genome shotgun (WGS) entry which is preliminary data.</text>
</comment>
<dbReference type="STRING" id="1192034.CAP_1625"/>
<dbReference type="Proteomes" id="UP000019678">
    <property type="component" value="Unassembled WGS sequence"/>
</dbReference>
<dbReference type="eggNOG" id="COG0419">
    <property type="taxonomic scope" value="Bacteria"/>
</dbReference>
<evidence type="ECO:0000313" key="1">
    <source>
        <dbReference type="EMBL" id="EYF00026.1"/>
    </source>
</evidence>
<proteinExistence type="predicted"/>
<dbReference type="AlphaFoldDB" id="A0A017SUS4"/>
<gene>
    <name evidence="1" type="ORF">CAP_1625</name>
</gene>
<name>A0A017SUS4_9BACT</name>
<accession>A0A017SUS4</accession>